<evidence type="ECO:0000256" key="4">
    <source>
        <dbReference type="ARBA" id="ARBA00022982"/>
    </source>
</evidence>
<protein>
    <submittedName>
        <fullName evidence="6">Cytochrome c</fullName>
    </submittedName>
</protein>
<evidence type="ECO:0000256" key="1">
    <source>
        <dbReference type="ARBA" id="ARBA00022448"/>
    </source>
</evidence>
<keyword evidence="5" id="KW-0408">Iron</keyword>
<evidence type="ECO:0000313" key="7">
    <source>
        <dbReference type="Proteomes" id="UP001652542"/>
    </source>
</evidence>
<keyword evidence="1" id="KW-0813">Transport</keyword>
<dbReference type="Proteomes" id="UP001652542">
    <property type="component" value="Unassembled WGS sequence"/>
</dbReference>
<evidence type="ECO:0000256" key="3">
    <source>
        <dbReference type="ARBA" id="ARBA00022723"/>
    </source>
</evidence>
<dbReference type="InterPro" id="IPR010980">
    <property type="entry name" value="Cyt_c/b562"/>
</dbReference>
<keyword evidence="7" id="KW-1185">Reference proteome</keyword>
<dbReference type="SUPFAM" id="SSF47175">
    <property type="entry name" value="Cytochromes"/>
    <property type="match status" value="1"/>
</dbReference>
<reference evidence="6 7" key="1">
    <citation type="submission" date="2022-10" db="EMBL/GenBank/DDBJ databases">
        <title>Defluviimonas sp. nov., isolated from ocean surface water.</title>
        <authorList>
            <person name="He W."/>
            <person name="Wang L."/>
            <person name="Zhang D.-F."/>
        </authorList>
    </citation>
    <scope>NUCLEOTIDE SEQUENCE [LARGE SCALE GENOMIC DNA]</scope>
    <source>
        <strain evidence="6 7">WL0002</strain>
    </source>
</reference>
<dbReference type="InterPro" id="IPR015984">
    <property type="entry name" value="Cyt_c_prime_subgr"/>
</dbReference>
<keyword evidence="3" id="KW-0479">Metal-binding</keyword>
<keyword evidence="4" id="KW-0249">Electron transport</keyword>
<dbReference type="EMBL" id="JAOWKY010000004">
    <property type="protein sequence ID" value="MCV2870017.1"/>
    <property type="molecule type" value="Genomic_DNA"/>
</dbReference>
<dbReference type="Pfam" id="PF01322">
    <property type="entry name" value="Cytochrom_C_2"/>
    <property type="match status" value="1"/>
</dbReference>
<dbReference type="PRINTS" id="PR00608">
    <property type="entry name" value="CYTCHROMECII"/>
</dbReference>
<evidence type="ECO:0000256" key="5">
    <source>
        <dbReference type="ARBA" id="ARBA00023004"/>
    </source>
</evidence>
<gene>
    <name evidence="6" type="ORF">OEW28_15405</name>
</gene>
<dbReference type="InterPro" id="IPR002321">
    <property type="entry name" value="Cyt_c_II"/>
</dbReference>
<name>A0ABT2ZFV7_9RHOB</name>
<dbReference type="Gene3D" id="1.20.120.10">
    <property type="entry name" value="Cytochrome c/b562"/>
    <property type="match status" value="1"/>
</dbReference>
<proteinExistence type="predicted"/>
<keyword evidence="2" id="KW-0349">Heme</keyword>
<evidence type="ECO:0000313" key="6">
    <source>
        <dbReference type="EMBL" id="MCV2870017.1"/>
    </source>
</evidence>
<organism evidence="6 7">
    <name type="scientific">Albidovulum marisflavi</name>
    <dbReference type="NCBI Taxonomy" id="2984159"/>
    <lineage>
        <taxon>Bacteria</taxon>
        <taxon>Pseudomonadati</taxon>
        <taxon>Pseudomonadota</taxon>
        <taxon>Alphaproteobacteria</taxon>
        <taxon>Rhodobacterales</taxon>
        <taxon>Paracoccaceae</taxon>
        <taxon>Albidovulum</taxon>
    </lineage>
</organism>
<dbReference type="PROSITE" id="PS51009">
    <property type="entry name" value="CYTCII"/>
    <property type="match status" value="1"/>
</dbReference>
<comment type="caution">
    <text evidence="6">The sequence shown here is derived from an EMBL/GenBank/DDBJ whole genome shotgun (WGS) entry which is preliminary data.</text>
</comment>
<evidence type="ECO:0000256" key="2">
    <source>
        <dbReference type="ARBA" id="ARBA00022617"/>
    </source>
</evidence>
<dbReference type="PIRSF" id="PIRSF000027">
    <property type="entry name" value="Cytc_c_prime"/>
    <property type="match status" value="1"/>
</dbReference>
<accession>A0ABT2ZFV7</accession>
<dbReference type="InterPro" id="IPR012127">
    <property type="entry name" value="Cyt_c_prime"/>
</dbReference>
<sequence length="127" mass="12696">MQIDARQGIMDYRALQMGVMGAMVKGEAEYNAEAAQKAADALLAAAALDMSMLWPAGSDSDAVMESAALPAIWADGSDVGSKAMALVEAATALQGAAGGGIDALKAAFGPVGAACGSCHKAYRKSDG</sequence>